<sequence>MREFCDMLPTGLMIGLLFGVPVGAVGALVVQRTLSRGFLAGLLTGSGSSVADCLYAGVGAFGLTFVSDCLLRWRTPISVVGGLLMAAMGVASLMRRREGEAGSSAGRMRGDSTRTRDMGMFASALAVGVTNPAAILGFLFAFSCFGIAGPLDLAQGVSLVAGILAGTMLWWLALAGLAAVLRERCTPATVARMERCFAVLVALIGIGIVIAACIGLFDP</sequence>
<keyword evidence="2" id="KW-1003">Cell membrane</keyword>
<dbReference type="InterPro" id="IPR001123">
    <property type="entry name" value="LeuE-type"/>
</dbReference>
<evidence type="ECO:0000313" key="7">
    <source>
        <dbReference type="EMBL" id="OZG63364.1"/>
    </source>
</evidence>
<comment type="subcellular location">
    <subcellularLocation>
        <location evidence="1">Cell membrane</location>
        <topology evidence="1">Multi-pass membrane protein</topology>
    </subcellularLocation>
</comment>
<proteinExistence type="predicted"/>
<dbReference type="RefSeq" id="WP_072725454.1">
    <property type="nucleotide sequence ID" value="NZ_BDIS01000015.1"/>
</dbReference>
<evidence type="ECO:0000256" key="2">
    <source>
        <dbReference type="ARBA" id="ARBA00022475"/>
    </source>
</evidence>
<comment type="caution">
    <text evidence="7">The sequence shown here is derived from an EMBL/GenBank/DDBJ whole genome shotgun (WGS) entry which is preliminary data.</text>
</comment>
<evidence type="ECO:0000256" key="5">
    <source>
        <dbReference type="ARBA" id="ARBA00023136"/>
    </source>
</evidence>
<feature type="transmembrane region" description="Helical" evidence="6">
    <location>
        <begin position="197"/>
        <end position="217"/>
    </location>
</feature>
<evidence type="ECO:0000313" key="8">
    <source>
        <dbReference type="Proteomes" id="UP000216352"/>
    </source>
</evidence>
<feature type="transmembrane region" description="Helical" evidence="6">
    <location>
        <begin position="160"/>
        <end position="181"/>
    </location>
</feature>
<dbReference type="GO" id="GO:0005886">
    <property type="term" value="C:plasma membrane"/>
    <property type="evidence" value="ECO:0007669"/>
    <property type="project" value="UniProtKB-SubCell"/>
</dbReference>
<protein>
    <submittedName>
        <fullName evidence="7">Lysine transporter LysE</fullName>
    </submittedName>
</protein>
<keyword evidence="3 6" id="KW-0812">Transmembrane</keyword>
<feature type="transmembrane region" description="Helical" evidence="6">
    <location>
        <begin position="75"/>
        <end position="94"/>
    </location>
</feature>
<keyword evidence="4 6" id="KW-1133">Transmembrane helix</keyword>
<dbReference type="Pfam" id="PF01810">
    <property type="entry name" value="LysE"/>
    <property type="match status" value="1"/>
</dbReference>
<reference evidence="7 8" key="1">
    <citation type="journal article" date="2017" name="BMC Genomics">
        <title>Comparative genomic and phylogenomic analyses of the Bifidobacteriaceae family.</title>
        <authorList>
            <person name="Lugli G.A."/>
            <person name="Milani C."/>
            <person name="Turroni F."/>
            <person name="Duranti S."/>
            <person name="Mancabelli L."/>
            <person name="Mangifesta M."/>
            <person name="Ferrario C."/>
            <person name="Modesto M."/>
            <person name="Mattarelli P."/>
            <person name="Jiri K."/>
            <person name="van Sinderen D."/>
            <person name="Ventura M."/>
        </authorList>
    </citation>
    <scope>NUCLEOTIDE SEQUENCE [LARGE SCALE GENOMIC DNA]</scope>
    <source>
        <strain evidence="7 8">DSM 28807</strain>
    </source>
</reference>
<feature type="transmembrane region" description="Helical" evidence="6">
    <location>
        <begin position="118"/>
        <end position="148"/>
    </location>
</feature>
<gene>
    <name evidence="7" type="ORF">BLEM_0067</name>
</gene>
<evidence type="ECO:0000256" key="1">
    <source>
        <dbReference type="ARBA" id="ARBA00004651"/>
    </source>
</evidence>
<dbReference type="PANTHER" id="PTHR30086:SF20">
    <property type="entry name" value="ARGININE EXPORTER PROTEIN ARGO-RELATED"/>
    <property type="match status" value="1"/>
</dbReference>
<keyword evidence="5 6" id="KW-0472">Membrane</keyword>
<keyword evidence="8" id="KW-1185">Reference proteome</keyword>
<evidence type="ECO:0000256" key="4">
    <source>
        <dbReference type="ARBA" id="ARBA00022989"/>
    </source>
</evidence>
<evidence type="ECO:0000256" key="6">
    <source>
        <dbReference type="SAM" id="Phobius"/>
    </source>
</evidence>
<dbReference type="PANTHER" id="PTHR30086">
    <property type="entry name" value="ARGININE EXPORTER PROTEIN ARGO"/>
    <property type="match status" value="1"/>
</dbReference>
<feature type="transmembrane region" description="Helical" evidence="6">
    <location>
        <begin position="12"/>
        <end position="30"/>
    </location>
</feature>
<dbReference type="EMBL" id="MWWX01000001">
    <property type="protein sequence ID" value="OZG63364.1"/>
    <property type="molecule type" value="Genomic_DNA"/>
</dbReference>
<evidence type="ECO:0000256" key="3">
    <source>
        <dbReference type="ARBA" id="ARBA00022692"/>
    </source>
</evidence>
<dbReference type="Proteomes" id="UP000216352">
    <property type="component" value="Unassembled WGS sequence"/>
</dbReference>
<dbReference type="AlphaFoldDB" id="A0A261FVZ3"/>
<organism evidence="7 8">
    <name type="scientific">Bifidobacterium lemurum</name>
    <dbReference type="NCBI Taxonomy" id="1603886"/>
    <lineage>
        <taxon>Bacteria</taxon>
        <taxon>Bacillati</taxon>
        <taxon>Actinomycetota</taxon>
        <taxon>Actinomycetes</taxon>
        <taxon>Bifidobacteriales</taxon>
        <taxon>Bifidobacteriaceae</taxon>
        <taxon>Bifidobacterium</taxon>
    </lineage>
</organism>
<accession>A0A261FVZ3</accession>
<dbReference type="OrthoDB" id="5638726at2"/>
<dbReference type="GO" id="GO:0015171">
    <property type="term" value="F:amino acid transmembrane transporter activity"/>
    <property type="evidence" value="ECO:0007669"/>
    <property type="project" value="TreeGrafter"/>
</dbReference>
<feature type="transmembrane region" description="Helical" evidence="6">
    <location>
        <begin position="37"/>
        <end position="63"/>
    </location>
</feature>
<dbReference type="STRING" id="1603886.GCA_001895165_01166"/>
<name>A0A261FVZ3_9BIFI</name>